<protein>
    <submittedName>
        <fullName evidence="5">Polysaccharide export outer membrane protein</fullName>
    </submittedName>
</protein>
<dbReference type="AlphaFoldDB" id="A0A238YKJ0"/>
<gene>
    <name evidence="5" type="ORF">SAMN06265370_1186</name>
</gene>
<evidence type="ECO:0000259" key="3">
    <source>
        <dbReference type="Pfam" id="PF02563"/>
    </source>
</evidence>
<dbReference type="Proteomes" id="UP000198417">
    <property type="component" value="Unassembled WGS sequence"/>
</dbReference>
<feature type="signal peptide" evidence="2">
    <location>
        <begin position="1"/>
        <end position="33"/>
    </location>
</feature>
<dbReference type="GO" id="GO:0015159">
    <property type="term" value="F:polysaccharide transmembrane transporter activity"/>
    <property type="evidence" value="ECO:0007669"/>
    <property type="project" value="InterPro"/>
</dbReference>
<dbReference type="Pfam" id="PF10531">
    <property type="entry name" value="SLBB"/>
    <property type="match status" value="1"/>
</dbReference>
<dbReference type="InterPro" id="IPR003715">
    <property type="entry name" value="Poly_export_N"/>
</dbReference>
<organism evidence="5 6">
    <name type="scientific">Puniceibacterium sediminis</name>
    <dbReference type="NCBI Taxonomy" id="1608407"/>
    <lineage>
        <taxon>Bacteria</taxon>
        <taxon>Pseudomonadati</taxon>
        <taxon>Pseudomonadota</taxon>
        <taxon>Alphaproteobacteria</taxon>
        <taxon>Rhodobacterales</taxon>
        <taxon>Paracoccaceae</taxon>
        <taxon>Puniceibacterium</taxon>
    </lineage>
</organism>
<feature type="domain" description="Polysaccharide export protein N-terminal" evidence="3">
    <location>
        <begin position="32"/>
        <end position="106"/>
    </location>
</feature>
<dbReference type="RefSeq" id="WP_089272630.1">
    <property type="nucleotide sequence ID" value="NZ_FZNN01000018.1"/>
</dbReference>
<evidence type="ECO:0000313" key="5">
    <source>
        <dbReference type="EMBL" id="SNR71766.1"/>
    </source>
</evidence>
<keyword evidence="6" id="KW-1185">Reference proteome</keyword>
<evidence type="ECO:0000256" key="2">
    <source>
        <dbReference type="SAM" id="SignalP"/>
    </source>
</evidence>
<evidence type="ECO:0000259" key="4">
    <source>
        <dbReference type="Pfam" id="PF10531"/>
    </source>
</evidence>
<feature type="chain" id="PRO_5012828106" evidence="2">
    <location>
        <begin position="34"/>
        <end position="216"/>
    </location>
</feature>
<feature type="domain" description="Soluble ligand binding" evidence="4">
    <location>
        <begin position="128"/>
        <end position="172"/>
    </location>
</feature>
<evidence type="ECO:0000256" key="1">
    <source>
        <dbReference type="ARBA" id="ARBA00022729"/>
    </source>
</evidence>
<dbReference type="InterPro" id="IPR049712">
    <property type="entry name" value="Poly_export"/>
</dbReference>
<dbReference type="PANTHER" id="PTHR33619">
    <property type="entry name" value="POLYSACCHARIDE EXPORT PROTEIN GFCE-RELATED"/>
    <property type="match status" value="1"/>
</dbReference>
<dbReference type="PANTHER" id="PTHR33619:SF3">
    <property type="entry name" value="POLYSACCHARIDE EXPORT PROTEIN GFCE-RELATED"/>
    <property type="match status" value="1"/>
</dbReference>
<proteinExistence type="predicted"/>
<sequence>MTFLKSILSGRATRCLLLLLGLAGFAVAGIADAQGYSVQPGDTLRIEVLEDPSLNRTVLVAPDGRISIPQAGSLEASGRTVEAIESDLISRLAGAFAAAPNIYVSLEQLAPREPSAAFSPQAPALIGIYVMGEANSPGLTEVATGTTVLQMFAVMGGFTKFAATKRIQLRRTDPVSRTETIYKLNYPAIEAGTDPNALTTLLDGDVIVIPQRRLFE</sequence>
<dbReference type="Gene3D" id="3.30.1950.10">
    <property type="entry name" value="wza like domain"/>
    <property type="match status" value="1"/>
</dbReference>
<dbReference type="Pfam" id="PF02563">
    <property type="entry name" value="Poly_export"/>
    <property type="match status" value="1"/>
</dbReference>
<accession>A0A238YKJ0</accession>
<dbReference type="EMBL" id="FZNN01000018">
    <property type="protein sequence ID" value="SNR71766.1"/>
    <property type="molecule type" value="Genomic_DNA"/>
</dbReference>
<evidence type="ECO:0000313" key="6">
    <source>
        <dbReference type="Proteomes" id="UP000198417"/>
    </source>
</evidence>
<name>A0A238YKJ0_9RHOB</name>
<dbReference type="Gene3D" id="3.10.560.10">
    <property type="entry name" value="Outer membrane lipoprotein wza domain like"/>
    <property type="match status" value="1"/>
</dbReference>
<dbReference type="OrthoDB" id="197007at2"/>
<reference evidence="5 6" key="1">
    <citation type="submission" date="2017-06" db="EMBL/GenBank/DDBJ databases">
        <authorList>
            <person name="Kim H.J."/>
            <person name="Triplett B.A."/>
        </authorList>
    </citation>
    <scope>NUCLEOTIDE SEQUENCE [LARGE SCALE GENOMIC DNA]</scope>
    <source>
        <strain evidence="5 6">DSM 29052</strain>
    </source>
</reference>
<dbReference type="InterPro" id="IPR019554">
    <property type="entry name" value="Soluble_ligand-bd"/>
</dbReference>
<keyword evidence="1 2" id="KW-0732">Signal</keyword>